<evidence type="ECO:0000256" key="2">
    <source>
        <dbReference type="ARBA" id="ARBA00012418"/>
    </source>
</evidence>
<protein>
    <recommendedName>
        <fullName evidence="2">DNA-directed RNA polymerase</fullName>
        <ecNumber evidence="2">2.7.7.6</ecNumber>
    </recommendedName>
</protein>
<evidence type="ECO:0000256" key="7">
    <source>
        <dbReference type="RuleBase" id="RU000434"/>
    </source>
</evidence>
<comment type="similarity">
    <text evidence="1 7">Belongs to the RNA polymerase beta chain family.</text>
</comment>
<keyword evidence="5 11" id="KW-0548">Nucleotidyltransferase</keyword>
<evidence type="ECO:0000256" key="5">
    <source>
        <dbReference type="ARBA" id="ARBA00022695"/>
    </source>
</evidence>
<keyword evidence="3" id="KW-0240">DNA-directed RNA polymerase</keyword>
<organism evidence="11 12">
    <name type="scientific">Basidiobolus ranarum</name>
    <dbReference type="NCBI Taxonomy" id="34480"/>
    <lineage>
        <taxon>Eukaryota</taxon>
        <taxon>Fungi</taxon>
        <taxon>Fungi incertae sedis</taxon>
        <taxon>Zoopagomycota</taxon>
        <taxon>Entomophthoromycotina</taxon>
        <taxon>Basidiobolomycetes</taxon>
        <taxon>Basidiobolales</taxon>
        <taxon>Basidiobolaceae</taxon>
        <taxon>Basidiobolus</taxon>
    </lineage>
</organism>
<dbReference type="Pfam" id="PF04563">
    <property type="entry name" value="RNA_pol_Rpb2_1"/>
    <property type="match status" value="1"/>
</dbReference>
<reference evidence="11 12" key="1">
    <citation type="submission" date="2023-04" db="EMBL/GenBank/DDBJ databases">
        <title>Genome of Basidiobolus ranarum AG-B5.</title>
        <authorList>
            <person name="Stajich J.E."/>
            <person name="Carter-House D."/>
            <person name="Gryganskyi A."/>
        </authorList>
    </citation>
    <scope>NUCLEOTIDE SEQUENCE [LARGE SCALE GENOMIC DNA]</scope>
    <source>
        <strain evidence="11 12">AG-B5</strain>
    </source>
</reference>
<evidence type="ECO:0000313" key="11">
    <source>
        <dbReference type="EMBL" id="KAK9763664.1"/>
    </source>
</evidence>
<sequence>MDEEFFTEYGEEGEEEELEEITQEDCWAVITSFFEDKGLVRQQLDSFDEFIQNTIQEIVDESSNMVLQTTTQHSAHGGEVAKRFHIHFGQIYLSKPTMTESDGSTQSMYPQEARLRNLTYAAPLYVDMRKQVLIGDPNDPRNRDNTNFNDWHMVEDRTDRDSGNFTKVFIGKVPIMLRSTFCILSGLEDKDLHELNECPYDQGGYFVINGSEKVLIAQERMASNTVYVFSKTPPSPYSFTAEIRSVAEKGSKNASPLFLKMLARGGDKGNSGQYIRATLPYIRQDVPIVVVFRALGLVADRDILEHICYDQQDYAMLELLKPCIEEAFVIQEQHVALDYIGKRGTTVGINKDKRIKYATEILQKEFLPHVATEAHTETKKAYFFGYMVHRLLLAALERRDLDDRDHYGKKRMDLAGPLLAMLFRMLFRKLTKDVGRYLQKCIDSNREFNLTLAVKSNTITNGLKYSLATGNWGDQKKAMQARAGVSQVLNRYTFASTLSHLRRCNTPIGRDGKIAKPRQLHNTHWGMVCPAETPEGEACGLVKTLALMSYISV</sequence>
<dbReference type="Pfam" id="PF04565">
    <property type="entry name" value="RNA_pol_Rpb2_3"/>
    <property type="match status" value="1"/>
</dbReference>
<dbReference type="Proteomes" id="UP001479436">
    <property type="component" value="Unassembled WGS sequence"/>
</dbReference>
<dbReference type="PANTHER" id="PTHR20856">
    <property type="entry name" value="DNA-DIRECTED RNA POLYMERASE I SUBUNIT 2"/>
    <property type="match status" value="1"/>
</dbReference>
<dbReference type="InterPro" id="IPR007644">
    <property type="entry name" value="RNA_pol_bsu_protrusion"/>
</dbReference>
<evidence type="ECO:0000256" key="3">
    <source>
        <dbReference type="ARBA" id="ARBA00022478"/>
    </source>
</evidence>
<dbReference type="InterPro" id="IPR015712">
    <property type="entry name" value="DNA-dir_RNA_pol_su2"/>
</dbReference>
<accession>A0ABR2WQ84</accession>
<dbReference type="Pfam" id="PF04561">
    <property type="entry name" value="RNA_pol_Rpb2_2"/>
    <property type="match status" value="1"/>
</dbReference>
<dbReference type="NCBIfam" id="NF007175">
    <property type="entry name" value="PRK09606.1"/>
    <property type="match status" value="1"/>
</dbReference>
<dbReference type="SUPFAM" id="SSF64484">
    <property type="entry name" value="beta and beta-prime subunits of DNA dependent RNA-polymerase"/>
    <property type="match status" value="1"/>
</dbReference>
<dbReference type="EMBL" id="JASJQH010000583">
    <property type="protein sequence ID" value="KAK9763664.1"/>
    <property type="molecule type" value="Genomic_DNA"/>
</dbReference>
<feature type="domain" description="RNA polymerase beta subunit protrusion" evidence="9">
    <location>
        <begin position="38"/>
        <end position="461"/>
    </location>
</feature>
<comment type="caution">
    <text evidence="11">The sequence shown here is derived from an EMBL/GenBank/DDBJ whole genome shotgun (WGS) entry which is preliminary data.</text>
</comment>
<evidence type="ECO:0000256" key="1">
    <source>
        <dbReference type="ARBA" id="ARBA00006835"/>
    </source>
</evidence>
<keyword evidence="4 11" id="KW-0808">Transferase</keyword>
<gene>
    <name evidence="11" type="primary">RPB2_2</name>
    <name evidence="11" type="ORF">K7432_009449</name>
</gene>
<keyword evidence="12" id="KW-1185">Reference proteome</keyword>
<evidence type="ECO:0000256" key="6">
    <source>
        <dbReference type="ARBA" id="ARBA00023163"/>
    </source>
</evidence>
<evidence type="ECO:0000259" key="8">
    <source>
        <dbReference type="Pfam" id="PF04561"/>
    </source>
</evidence>
<keyword evidence="6" id="KW-0804">Transcription</keyword>
<feature type="domain" description="RNA polymerase Rpb2" evidence="10">
    <location>
        <begin position="487"/>
        <end position="551"/>
    </location>
</feature>
<evidence type="ECO:0000259" key="9">
    <source>
        <dbReference type="Pfam" id="PF04563"/>
    </source>
</evidence>
<dbReference type="InterPro" id="IPR037034">
    <property type="entry name" value="RNA_pol_Rpb2_2_sf"/>
</dbReference>
<name>A0ABR2WQ84_9FUNG</name>
<proteinExistence type="inferred from homology"/>
<dbReference type="InterPro" id="IPR007645">
    <property type="entry name" value="RNA_pol_Rpb2_3"/>
</dbReference>
<feature type="domain" description="RNA polymerase Rpb2" evidence="8">
    <location>
        <begin position="223"/>
        <end position="412"/>
    </location>
</feature>
<evidence type="ECO:0000313" key="12">
    <source>
        <dbReference type="Proteomes" id="UP001479436"/>
    </source>
</evidence>
<dbReference type="EC" id="2.7.7.6" evidence="2"/>
<feature type="non-terminal residue" evidence="11">
    <location>
        <position position="553"/>
    </location>
</feature>
<dbReference type="Gene3D" id="3.90.1110.10">
    <property type="entry name" value="RNA polymerase Rpb2, domain 2"/>
    <property type="match status" value="1"/>
</dbReference>
<evidence type="ECO:0000259" key="10">
    <source>
        <dbReference type="Pfam" id="PF04565"/>
    </source>
</evidence>
<dbReference type="GO" id="GO:0003899">
    <property type="term" value="F:DNA-directed RNA polymerase activity"/>
    <property type="evidence" value="ECO:0007669"/>
    <property type="project" value="UniProtKB-EC"/>
</dbReference>
<dbReference type="Gene3D" id="3.90.1100.10">
    <property type="match status" value="1"/>
</dbReference>
<dbReference type="InterPro" id="IPR007642">
    <property type="entry name" value="RNA_pol_Rpb2_2"/>
</dbReference>
<evidence type="ECO:0000256" key="4">
    <source>
        <dbReference type="ARBA" id="ARBA00022679"/>
    </source>
</evidence>